<dbReference type="CDD" id="cd00064">
    <property type="entry name" value="FU"/>
    <property type="match status" value="7"/>
</dbReference>
<feature type="domain" description="EGF-like" evidence="2">
    <location>
        <begin position="968"/>
        <end position="1002"/>
    </location>
</feature>
<dbReference type="SUPFAM" id="SSF57184">
    <property type="entry name" value="Growth factor receptor domain"/>
    <property type="match status" value="5"/>
</dbReference>
<feature type="domain" description="EGF-like" evidence="2">
    <location>
        <begin position="1019"/>
        <end position="1057"/>
    </location>
</feature>
<keyword evidence="4" id="KW-1185">Reference proteome</keyword>
<dbReference type="Gene3D" id="2.10.220.10">
    <property type="entry name" value="Hormone Receptor, Insulin-like Growth Factor Receptor 1, Chain A, domain 2"/>
    <property type="match status" value="8"/>
</dbReference>
<feature type="domain" description="EGF-like" evidence="2">
    <location>
        <begin position="1251"/>
        <end position="1287"/>
    </location>
</feature>
<feature type="domain" description="EGF-like" evidence="2">
    <location>
        <begin position="1351"/>
        <end position="1387"/>
    </location>
</feature>
<feature type="domain" description="EGF-like" evidence="2">
    <location>
        <begin position="1140"/>
        <end position="1175"/>
    </location>
</feature>
<dbReference type="RefSeq" id="XP_009495393.1">
    <property type="nucleotide sequence ID" value="XM_009497118.1"/>
</dbReference>
<feature type="domain" description="EGF-like" evidence="2">
    <location>
        <begin position="475"/>
        <end position="524"/>
    </location>
</feature>
<keyword evidence="1" id="KW-0732">Signal</keyword>
<dbReference type="InterPro" id="IPR000742">
    <property type="entry name" value="EGF"/>
</dbReference>
<feature type="chain" id="PRO_5001570876" description="EGF-like domain-containing protein" evidence="1">
    <location>
        <begin position="36"/>
        <end position="1691"/>
    </location>
</feature>
<protein>
    <recommendedName>
        <fullName evidence="2">EGF-like domain-containing protein</fullName>
    </recommendedName>
</protein>
<dbReference type="eggNOG" id="KOG3525">
    <property type="taxonomic scope" value="Eukaryota"/>
</dbReference>
<sequence length="1691" mass="174276">MRRSTAGARLRARPGPLLPWLLAALLAALVHLAAPAPGPDFFLHMCPRQSLPSGNVLGVFAEPTGTSMVATLSDQAAVHIFPQLQQANAPAGQSGLDGWTDALRFGAVFSTAHEASLACARPTELDTGSQMMILPVHGQQAPLIVEHTPLQVALMDDNRVLTLPAPATELLAGLAIDRDTALLLGLVGARDAPTRSISLFLLQRGASALLPVSVDVGPVGNPVLVAPMAATARGFHVHAGHNLHRIVYNSGSSRAGVTTQSHPGIRQLAATRLLSDGPPASDWPDSGDLVLVLSTGLVEVMPCRELPCPESSRILLDLLPGGSGSSGCFLNPGVEAMGRALSLLYYLELPEPPRPPVLWRMDALAKPKVWNRAVLPPGVRDLDRAQLVLLDAGPATTRWGLLAGGRIYLESGDMACHVDSSIRCDGSAGATGSPLGWSCAPGRAESPFARDGSLCDGCAQGWYQDRGDEDAPCKACSPGCRVCDAGNCLVCEDDRRLEGSGAGGSTICVAQCSEGHVLLAGVCQPAGQARPSSRLALPAVHPLPDVHPTTPIGEVVAIGETHLALLPITREVGLPAGVLASPLGPRAGVLLAMSTGQMLLEPGSNIGQPAEAQTPPTPVPHFADHKVEHAMSFAEVGPLPWPDRPAGTLGLGYLMCDTSGVLWQLPFRCEVSSDRGDAGCTSLTRSSQPTSMGPCRGVRLAGARQVAAIDQQGWVTLFTLLLPAGFQEVAPARPFGIGLPPGSRPLMAVPVPEWLLLGGTDATPGGTASPGSLFAGDRRLTALADRALADPGAWSQAVLLPSGRLASARRVDLALSLVRPSGEWEAALLPGDMVPHGRTIDLALTRQAIGQVPGAPIDPSATMVLGTALAGWPGYPAGLLLLADHLVGLAPLDCSATGPAPCVFLPASFAELAPGLRGLGRRGAVRRPVGPNGPPGLVLSLWAMTDDHVAPVRLDIFSTCPPGTFGVECQPCDAICQACHGPGPADCTVCRAWLAGQPETCLAECPPGQYPDLLTGQCGCHAECKQCQAQASGEYQCVACHPGQALAPGDSRPDRCHACHDTCAECAVPGDPATCTACGPARFLHAGICHTECPSGLWADARAGQCIPCPGGCASCSSADMCSACQPGHFLPPGSGTCLPCDGSCGTCAEAGACATCRPGLVFLQPDPQVASLCASTCPPGEYVGPNRCTECQTSSPSGATGQCVPCDPGCASCTADRCLACEPGLFLDSHGDCVSTCPDGTFADAESCQPCDLSCATCVGGGADQCASCAAGLDFVPASASAGTCVSGCPEGQHRDRVSGDCLPCDAACATCNGPSDKDCWRCASGVLQDGDCVQHCAAKHVALAGRCLPCHVSCDQCVGVRLTECQACPGDLLALPAGESPMRCVPACPVGYNASGAGCAKCGDHCASCPGQPDACALCDRGWLLDAPLCVASCPDGSSPQGGLCATCHGTCATCYGPGSQHCLSCRPRWPLQVDGACFAVCPRGTFQTGQTCLPCNATCTACKGPAADQCESCPADRFHLNGTCMLECPGGFFADEGACRPCQATCLTRNLSTDRSSVLVNTLPELNAMTVRYAAPEVIGAFQRGISLDRAALLPADIFSAAVMLWECLARDRPWTDLDFGDIRASVLAGHRPSMEVLVLPGRCFANAPDLLEAAWQADFERRPTAGLFRQRCAAFYLAAGGLARPVP</sequence>
<reference evidence="3" key="1">
    <citation type="submission" date="2013-04" db="EMBL/GenBank/DDBJ databases">
        <title>The Genome Sequence of Fonticula alba ATCC 38817.</title>
        <authorList>
            <consortium name="The Broad Institute Genomics Platform"/>
            <person name="Russ C."/>
            <person name="Cuomo C."/>
            <person name="Burger G."/>
            <person name="Gray M.W."/>
            <person name="Holland P.W.H."/>
            <person name="King N."/>
            <person name="Lang F.B.F."/>
            <person name="Roger A.J."/>
            <person name="Ruiz-Trillo I."/>
            <person name="Brown M."/>
            <person name="Walker B."/>
            <person name="Young S."/>
            <person name="Zeng Q."/>
            <person name="Gargeya S."/>
            <person name="Fitzgerald M."/>
            <person name="Haas B."/>
            <person name="Abouelleil A."/>
            <person name="Allen A.W."/>
            <person name="Alvarado L."/>
            <person name="Arachchi H.M."/>
            <person name="Berlin A.M."/>
            <person name="Chapman S.B."/>
            <person name="Gainer-Dewar J."/>
            <person name="Goldberg J."/>
            <person name="Griggs A."/>
            <person name="Gujja S."/>
            <person name="Hansen M."/>
            <person name="Howarth C."/>
            <person name="Imamovic A."/>
            <person name="Ireland A."/>
            <person name="Larimer J."/>
            <person name="McCowan C."/>
            <person name="Murphy C."/>
            <person name="Pearson M."/>
            <person name="Poon T.W."/>
            <person name="Priest M."/>
            <person name="Roberts A."/>
            <person name="Saif S."/>
            <person name="Shea T."/>
            <person name="Sisk P."/>
            <person name="Sykes S."/>
            <person name="Wortman J."/>
            <person name="Nusbaum C."/>
            <person name="Birren B."/>
        </authorList>
    </citation>
    <scope>NUCLEOTIDE SEQUENCE [LARGE SCALE GENOMIC DNA]</scope>
    <source>
        <strain evidence="3">ATCC 38817</strain>
    </source>
</reference>
<organism evidence="3">
    <name type="scientific">Fonticula alba</name>
    <name type="common">Slime mold</name>
    <dbReference type="NCBI Taxonomy" id="691883"/>
    <lineage>
        <taxon>Eukaryota</taxon>
        <taxon>Rotosphaerida</taxon>
        <taxon>Fonticulaceae</taxon>
        <taxon>Fonticula</taxon>
    </lineage>
</organism>
<proteinExistence type="predicted"/>
<dbReference type="EMBL" id="KB932205">
    <property type="protein sequence ID" value="KCV69787.1"/>
    <property type="molecule type" value="Genomic_DNA"/>
</dbReference>
<dbReference type="OrthoDB" id="18487at2759"/>
<name>A0A058Z8C0_FONAL</name>
<dbReference type="SMART" id="SM00181">
    <property type="entry name" value="EGF"/>
    <property type="match status" value="9"/>
</dbReference>
<dbReference type="Gene3D" id="1.10.510.10">
    <property type="entry name" value="Transferase(Phosphotransferase) domain 1"/>
    <property type="match status" value="1"/>
</dbReference>
<dbReference type="PANTHER" id="PTHR15332">
    <property type="entry name" value="PROPROTEIN CONVERTASE SUBTILISIN_KEXIN TYPE 5-LIKE"/>
    <property type="match status" value="1"/>
</dbReference>
<dbReference type="Proteomes" id="UP000030693">
    <property type="component" value="Unassembled WGS sequence"/>
</dbReference>
<dbReference type="PANTHER" id="PTHR15332:SF175">
    <property type="entry name" value="PROPROTEIN CONVERTASE SUBTILISIN_KEXIN TYPE 5-LIKE"/>
    <property type="match status" value="1"/>
</dbReference>
<accession>A0A058Z8C0</accession>
<evidence type="ECO:0000256" key="1">
    <source>
        <dbReference type="SAM" id="SignalP"/>
    </source>
</evidence>
<dbReference type="SUPFAM" id="SSF56112">
    <property type="entry name" value="Protein kinase-like (PK-like)"/>
    <property type="match status" value="1"/>
</dbReference>
<feature type="domain" description="EGF-like" evidence="2">
    <location>
        <begin position="1497"/>
        <end position="1528"/>
    </location>
</feature>
<evidence type="ECO:0000313" key="3">
    <source>
        <dbReference type="EMBL" id="KCV69787.1"/>
    </source>
</evidence>
<dbReference type="InterPro" id="IPR006212">
    <property type="entry name" value="Furin_repeat"/>
</dbReference>
<dbReference type="InterPro" id="IPR009030">
    <property type="entry name" value="Growth_fac_rcpt_cys_sf"/>
</dbReference>
<feature type="domain" description="EGF-like" evidence="2">
    <location>
        <begin position="1305"/>
        <end position="1335"/>
    </location>
</feature>
<dbReference type="InterPro" id="IPR011009">
    <property type="entry name" value="Kinase-like_dom_sf"/>
</dbReference>
<feature type="signal peptide" evidence="1">
    <location>
        <begin position="1"/>
        <end position="35"/>
    </location>
</feature>
<evidence type="ECO:0000259" key="2">
    <source>
        <dbReference type="SMART" id="SM00181"/>
    </source>
</evidence>
<feature type="domain" description="EGF-like" evidence="2">
    <location>
        <begin position="1108"/>
        <end position="1139"/>
    </location>
</feature>
<dbReference type="SMART" id="SM00261">
    <property type="entry name" value="FU"/>
    <property type="match status" value="12"/>
</dbReference>
<evidence type="ECO:0000313" key="4">
    <source>
        <dbReference type="Proteomes" id="UP000030693"/>
    </source>
</evidence>
<gene>
    <name evidence="3" type="ORF">H696_03232</name>
</gene>
<dbReference type="GeneID" id="20527957"/>